<dbReference type="Pfam" id="PF12768">
    <property type="entry name" value="Rax2"/>
    <property type="match status" value="1"/>
</dbReference>
<evidence type="ECO:0000259" key="5">
    <source>
        <dbReference type="Pfam" id="PF20842"/>
    </source>
</evidence>
<organism evidence="7 8">
    <name type="scientific">Saccharomyces mikatae IFO 1815</name>
    <dbReference type="NCBI Taxonomy" id="226126"/>
    <lineage>
        <taxon>Eukaryota</taxon>
        <taxon>Fungi</taxon>
        <taxon>Dikarya</taxon>
        <taxon>Ascomycota</taxon>
        <taxon>Saccharomycotina</taxon>
        <taxon>Saccharomycetes</taxon>
        <taxon>Saccharomycetales</taxon>
        <taxon>Saccharomycetaceae</taxon>
        <taxon>Saccharomyces</taxon>
    </lineage>
</organism>
<dbReference type="Proteomes" id="UP001161438">
    <property type="component" value="Chromosome 12"/>
</dbReference>
<dbReference type="Pfam" id="PF20842">
    <property type="entry name" value="Rax2_2"/>
    <property type="match status" value="1"/>
</dbReference>
<dbReference type="EMBL" id="OX365768">
    <property type="protein sequence ID" value="CAI4035017.1"/>
    <property type="molecule type" value="Genomic_DNA"/>
</dbReference>
<dbReference type="InterPro" id="IPR024982">
    <property type="entry name" value="Rax2-like_C"/>
</dbReference>
<keyword evidence="2" id="KW-0812">Transmembrane</keyword>
<dbReference type="GO" id="GO:0005935">
    <property type="term" value="C:cellular bud neck"/>
    <property type="evidence" value="ECO:0007669"/>
    <property type="project" value="TreeGrafter"/>
</dbReference>
<feature type="domain" description="Rax2-like third" evidence="6">
    <location>
        <begin position="429"/>
        <end position="581"/>
    </location>
</feature>
<feature type="signal peptide" evidence="3">
    <location>
        <begin position="1"/>
        <end position="20"/>
    </location>
</feature>
<dbReference type="InterPro" id="IPR048265">
    <property type="entry name" value="Rax2-like_third"/>
</dbReference>
<keyword evidence="8" id="KW-1185">Reference proteome</keyword>
<evidence type="ECO:0000256" key="3">
    <source>
        <dbReference type="SAM" id="SignalP"/>
    </source>
</evidence>
<protein>
    <recommendedName>
        <fullName evidence="9">Rax2p</fullName>
    </recommendedName>
</protein>
<dbReference type="Pfam" id="PF20843">
    <property type="entry name" value="Rax2_3"/>
    <property type="match status" value="1"/>
</dbReference>
<evidence type="ECO:0000259" key="4">
    <source>
        <dbReference type="Pfam" id="PF12768"/>
    </source>
</evidence>
<sequence length="1220" mass="133800">MFVHRLWTLAFLFLAQASKASQLQNIKSLLDIEDNVLPNLNISQNNSNAVQILGGVDAISFYKYTGQQNFTKGISPGTNSHGLVYYSNNTYIQLEDASDDTRIDKITPFGDDSFILSGSGTINNISVGNQILYNLSTLSMAPIFNQSLGDVETVLVNDTSVYFGGNFSYNNGSMIGHSALVWDAMSDTAQLLPFGGFGENSNVNSILKLNDDNIVFAGKFYTLDDSSVLITSSNNGTNSTFSLNATKLELGQRISLRYASWDSQGSTTLASNSLVCPNDNGNAWLYPATSGSLVCNLPYEVSPTKIRLYNSQDAGSEIALFQILTNPSSSIMNLTYLDPLSGELKNCDEFCPLYSRATLLAASQNASSSMDMITFIDGNNTDVKWSSDFQDFAFANELPVTSLKLIALNSYGDSIGLSGLELYQNTFSTYANNSLNEYGCSALVNDSSSSILSNNSWYNGLTGESYIATNYIPDQNEPIPRVKFYPNIIHSGHYTINTYTPGCVQDNTCSSRGIVNVTVWNPQNNTMMKTYTIYQNNDNLKYDQIFSGYLDFSPEIVLEYISGIYSSNTATVVVADRVNVITVSLDTFNALSEINNVKRQTPLNGIFQYQKSNFTGTTSNKTKVGNTTLNLFPVNNYPKNASLLVEIYNDKLIVGGVSNRISTIDLNENFEIKSSENRTIQGDVYGITKTGQGLLIYGDLRSSDNQSTVLLFNESFGKVPNYSKRVNSATNISIADNELFVFDNNYIINASSNAQISNSTSFSLSLWAAGNNGNGDVLFSGTVSHMEFSNLNGSASFKNEDQVQALNIGRGIVPYFGAYLNESVSAYAYETDALNKIYFSNKVNPSWNWSNTITRMLYANNQTMLVVSSESSSTADLTIFNLRNMTTIANETLGSNAKVSALVNFEKNSSILVGGDFQITKPNCSGLCLYNYETKSWSTFFNNTIFGEVTQLSLANSSELIISGLFNTREHQSIRLGSFNLNNFTMVPLLSGSEGKLNSFVVTDNSLVAWNDTSLFIYGNQKWNITSLPSDDSLIGSVSTISTNTKSDTLNKRATNNAHDGSILLLNGNFTMPQYGNLQSLLFDFQAWTPYFISEISNSSNYNPTFFINRDVSTEFNSQITLPNLNITVTNPQSTSSQSPSTSATSESKSKSEKKKIDRGFVVLIGLALALGTVSVLGIVGVILAYVFKDPEGDYKPIKPRIDENEMLDTVPPEKLMKFV</sequence>
<dbReference type="AlphaFoldDB" id="A0AA35IQI7"/>
<evidence type="ECO:0000313" key="7">
    <source>
        <dbReference type="EMBL" id="CAI4035017.1"/>
    </source>
</evidence>
<gene>
    <name evidence="7" type="primary">SMKI12G1550</name>
    <name evidence="7" type="ORF">SMKI_12G1550</name>
</gene>
<proteinExistence type="predicted"/>
<evidence type="ECO:0000256" key="1">
    <source>
        <dbReference type="SAM" id="MobiDB-lite"/>
    </source>
</evidence>
<feature type="region of interest" description="Disordered" evidence="1">
    <location>
        <begin position="1129"/>
        <end position="1151"/>
    </location>
</feature>
<evidence type="ECO:0000313" key="8">
    <source>
        <dbReference type="Proteomes" id="UP001161438"/>
    </source>
</evidence>
<accession>A0AA35IQI7</accession>
<dbReference type="GeneID" id="80919871"/>
<keyword evidence="3" id="KW-0732">Signal</keyword>
<dbReference type="GO" id="GO:1902929">
    <property type="term" value="C:plasma membrane of growing cell tip"/>
    <property type="evidence" value="ECO:0007669"/>
    <property type="project" value="TreeGrafter"/>
</dbReference>
<evidence type="ECO:0008006" key="9">
    <source>
        <dbReference type="Google" id="ProtNLM"/>
    </source>
</evidence>
<dbReference type="GO" id="GO:0000282">
    <property type="term" value="P:cellular bud site selection"/>
    <property type="evidence" value="ECO:0007669"/>
    <property type="project" value="TreeGrafter"/>
</dbReference>
<name>A0AA35IQI7_SACMI</name>
<feature type="transmembrane region" description="Helical" evidence="2">
    <location>
        <begin position="1161"/>
        <end position="1188"/>
    </location>
</feature>
<keyword evidence="2" id="KW-0472">Membrane</keyword>
<reference evidence="7" key="1">
    <citation type="submission" date="2022-10" db="EMBL/GenBank/DDBJ databases">
        <authorList>
            <person name="Byrne P K."/>
        </authorList>
    </citation>
    <scope>NUCLEOTIDE SEQUENCE</scope>
    <source>
        <strain evidence="7">IFO1815</strain>
    </source>
</reference>
<evidence type="ECO:0000259" key="6">
    <source>
        <dbReference type="Pfam" id="PF20843"/>
    </source>
</evidence>
<feature type="compositionally biased region" description="Low complexity" evidence="1">
    <location>
        <begin position="1132"/>
        <end position="1147"/>
    </location>
</feature>
<dbReference type="GO" id="GO:0005621">
    <property type="term" value="C:cellular bud scar"/>
    <property type="evidence" value="ECO:0007669"/>
    <property type="project" value="TreeGrafter"/>
</dbReference>
<feature type="chain" id="PRO_5041219635" description="Rax2p" evidence="3">
    <location>
        <begin position="21"/>
        <end position="1220"/>
    </location>
</feature>
<dbReference type="InterPro" id="IPR048266">
    <property type="entry name" value="Rax2-like_second"/>
</dbReference>
<dbReference type="PANTHER" id="PTHR31778:SF2">
    <property type="entry name" value="BUD SITE SELECTION PROTEIN RAX2"/>
    <property type="match status" value="1"/>
</dbReference>
<dbReference type="RefSeq" id="XP_056078137.1">
    <property type="nucleotide sequence ID" value="XM_056224194.1"/>
</dbReference>
<feature type="domain" description="Rax2-like C-terminal" evidence="4">
    <location>
        <begin position="877"/>
        <end position="1118"/>
    </location>
</feature>
<keyword evidence="2" id="KW-1133">Transmembrane helix</keyword>
<dbReference type="PANTHER" id="PTHR31778">
    <property type="entry name" value="BUD SITE SELECTION PROTEIN RAX2"/>
    <property type="match status" value="1"/>
</dbReference>
<feature type="domain" description="Rax2-like second" evidence="5">
    <location>
        <begin position="250"/>
        <end position="417"/>
    </location>
</feature>
<evidence type="ECO:0000256" key="2">
    <source>
        <dbReference type="SAM" id="Phobius"/>
    </source>
</evidence>